<dbReference type="PROSITE" id="PS50850">
    <property type="entry name" value="MFS"/>
    <property type="match status" value="1"/>
</dbReference>
<feature type="transmembrane region" description="Helical" evidence="8">
    <location>
        <begin position="331"/>
        <end position="351"/>
    </location>
</feature>
<protein>
    <submittedName>
        <fullName evidence="10">MFS transporter</fullName>
    </submittedName>
</protein>
<dbReference type="PRINTS" id="PR01036">
    <property type="entry name" value="TCRTETB"/>
</dbReference>
<dbReference type="Proteomes" id="UP000261284">
    <property type="component" value="Unassembled WGS sequence"/>
</dbReference>
<dbReference type="InterPro" id="IPR020846">
    <property type="entry name" value="MFS_dom"/>
</dbReference>
<accession>A0A3E1NLT6</accession>
<comment type="subcellular location">
    <subcellularLocation>
        <location evidence="1">Cell membrane</location>
        <topology evidence="1">Multi-pass membrane protein</topology>
    </subcellularLocation>
</comment>
<dbReference type="SUPFAM" id="SSF103473">
    <property type="entry name" value="MFS general substrate transporter"/>
    <property type="match status" value="1"/>
</dbReference>
<dbReference type="OrthoDB" id="9807274at2"/>
<reference evidence="10 11" key="1">
    <citation type="submission" date="2018-08" db="EMBL/GenBank/DDBJ databases">
        <title>Chitinophagaceae sp. K23C18032701, a novel bacterium isolated from forest soil.</title>
        <authorList>
            <person name="Wang C."/>
        </authorList>
    </citation>
    <scope>NUCLEOTIDE SEQUENCE [LARGE SCALE GENOMIC DNA]</scope>
    <source>
        <strain evidence="10 11">K23C18032701</strain>
    </source>
</reference>
<gene>
    <name evidence="10" type="ORF">DXN05_09005</name>
</gene>
<sequence length="527" mass="56681">MAAKGFTKFIIVLTTVSAAVMELVDTSIVNVALSDMAGSLGVSIEDISWVITSYAIANVIIIPLTGFLAEYFGRKNYYIVSMIIFTLASYMCAESNSLIEIIIWRFVQGVGGGALLSTSQAILFDAFEVKDRPIASGLFGMGLVLGPTLGPTIGGYIIENFSWPLIFMINLPIGIVATILTFTYIDKKPGEGKNKANIHIDYTGIGLLAVGIGCLQYVLERGQSDDWFSNDAIKVCSVLAAVGLIGFIAYELRVKNPAVNLRVLGNRNLVFTTIFTFVVGLGLYTSVFVYPVLAQRVLGFSAYETGLSLLPPTLIGVIMFPVVGRIMAKGVSAIPFVIAGFFLFGAYAWLSAKVSPDVGRWDFFFPLALRAFGISMVQLPLINQAVAGLQPKDYPAGIALNNMIRQLGGAFGIAMSNTYIAHTYAQHRSDLVANAAQGAANFTNQTNAIAQGLVARTGADITSATHTAQAIISANIDKQAYYLSYLDTFRLVALFFILVIPLVAFLRTRKTSPTDQAAAAKAMQEAH</sequence>
<keyword evidence="5 8" id="KW-0812">Transmembrane</keyword>
<feature type="transmembrane region" description="Helical" evidence="8">
    <location>
        <begin position="197"/>
        <end position="219"/>
    </location>
</feature>
<dbReference type="Pfam" id="PF07690">
    <property type="entry name" value="MFS_1"/>
    <property type="match status" value="1"/>
</dbReference>
<feature type="transmembrane region" description="Helical" evidence="8">
    <location>
        <begin position="363"/>
        <end position="382"/>
    </location>
</feature>
<keyword evidence="11" id="KW-1185">Reference proteome</keyword>
<evidence type="ECO:0000259" key="9">
    <source>
        <dbReference type="PROSITE" id="PS50850"/>
    </source>
</evidence>
<feature type="transmembrane region" description="Helical" evidence="8">
    <location>
        <begin position="270"/>
        <end position="293"/>
    </location>
</feature>
<evidence type="ECO:0000256" key="1">
    <source>
        <dbReference type="ARBA" id="ARBA00004651"/>
    </source>
</evidence>
<dbReference type="RefSeq" id="WP_116846882.1">
    <property type="nucleotide sequence ID" value="NZ_QTJU01000002.1"/>
</dbReference>
<keyword evidence="7 8" id="KW-0472">Membrane</keyword>
<feature type="transmembrane region" description="Helical" evidence="8">
    <location>
        <begin position="488"/>
        <end position="506"/>
    </location>
</feature>
<evidence type="ECO:0000256" key="7">
    <source>
        <dbReference type="ARBA" id="ARBA00023136"/>
    </source>
</evidence>
<proteinExistence type="inferred from homology"/>
<dbReference type="GO" id="GO:0022857">
    <property type="term" value="F:transmembrane transporter activity"/>
    <property type="evidence" value="ECO:0007669"/>
    <property type="project" value="InterPro"/>
</dbReference>
<name>A0A3E1NLT6_9BACT</name>
<evidence type="ECO:0000256" key="2">
    <source>
        <dbReference type="ARBA" id="ARBA00008537"/>
    </source>
</evidence>
<dbReference type="Gene3D" id="1.20.1720.10">
    <property type="entry name" value="Multidrug resistance protein D"/>
    <property type="match status" value="1"/>
</dbReference>
<dbReference type="AlphaFoldDB" id="A0A3E1NLT6"/>
<feature type="transmembrane region" description="Helical" evidence="8">
    <location>
        <begin position="305"/>
        <end position="324"/>
    </location>
</feature>
<feature type="transmembrane region" description="Helical" evidence="8">
    <location>
        <begin position="231"/>
        <end position="250"/>
    </location>
</feature>
<evidence type="ECO:0000256" key="3">
    <source>
        <dbReference type="ARBA" id="ARBA00022448"/>
    </source>
</evidence>
<evidence type="ECO:0000313" key="11">
    <source>
        <dbReference type="Proteomes" id="UP000261284"/>
    </source>
</evidence>
<dbReference type="EMBL" id="QTJU01000002">
    <property type="protein sequence ID" value="RFM28895.1"/>
    <property type="molecule type" value="Genomic_DNA"/>
</dbReference>
<keyword evidence="3" id="KW-0813">Transport</keyword>
<keyword evidence="4" id="KW-1003">Cell membrane</keyword>
<evidence type="ECO:0000256" key="6">
    <source>
        <dbReference type="ARBA" id="ARBA00022989"/>
    </source>
</evidence>
<feature type="transmembrane region" description="Helical" evidence="8">
    <location>
        <begin position="136"/>
        <end position="158"/>
    </location>
</feature>
<feature type="transmembrane region" description="Helical" evidence="8">
    <location>
        <begin position="76"/>
        <end position="96"/>
    </location>
</feature>
<evidence type="ECO:0000313" key="10">
    <source>
        <dbReference type="EMBL" id="RFM28895.1"/>
    </source>
</evidence>
<evidence type="ECO:0000256" key="5">
    <source>
        <dbReference type="ARBA" id="ARBA00022692"/>
    </source>
</evidence>
<dbReference type="PROSITE" id="PS00216">
    <property type="entry name" value="SUGAR_TRANSPORT_1"/>
    <property type="match status" value="1"/>
</dbReference>
<dbReference type="Gene3D" id="1.20.1250.20">
    <property type="entry name" value="MFS general substrate transporter like domains"/>
    <property type="match status" value="1"/>
</dbReference>
<dbReference type="CDD" id="cd17503">
    <property type="entry name" value="MFS_LmrB_MDR_like"/>
    <property type="match status" value="1"/>
</dbReference>
<organism evidence="10 11">
    <name type="scientific">Deminuibacter soli</name>
    <dbReference type="NCBI Taxonomy" id="2291815"/>
    <lineage>
        <taxon>Bacteria</taxon>
        <taxon>Pseudomonadati</taxon>
        <taxon>Bacteroidota</taxon>
        <taxon>Chitinophagia</taxon>
        <taxon>Chitinophagales</taxon>
        <taxon>Chitinophagaceae</taxon>
        <taxon>Deminuibacter</taxon>
    </lineage>
</organism>
<dbReference type="PANTHER" id="PTHR42718:SF9">
    <property type="entry name" value="MAJOR FACILITATOR SUPERFAMILY MULTIDRUG TRANSPORTER MFSC"/>
    <property type="match status" value="1"/>
</dbReference>
<feature type="transmembrane region" description="Helical" evidence="8">
    <location>
        <begin position="50"/>
        <end position="69"/>
    </location>
</feature>
<comment type="similarity">
    <text evidence="2">Belongs to the major facilitator superfamily. EmrB family.</text>
</comment>
<dbReference type="PANTHER" id="PTHR42718">
    <property type="entry name" value="MAJOR FACILITATOR SUPERFAMILY MULTIDRUG TRANSPORTER MFSC"/>
    <property type="match status" value="1"/>
</dbReference>
<dbReference type="GO" id="GO:0005886">
    <property type="term" value="C:plasma membrane"/>
    <property type="evidence" value="ECO:0007669"/>
    <property type="project" value="UniProtKB-SubCell"/>
</dbReference>
<feature type="domain" description="Major facilitator superfamily (MFS) profile" evidence="9">
    <location>
        <begin position="11"/>
        <end position="511"/>
    </location>
</feature>
<dbReference type="InterPro" id="IPR036259">
    <property type="entry name" value="MFS_trans_sf"/>
</dbReference>
<keyword evidence="6 8" id="KW-1133">Transmembrane helix</keyword>
<evidence type="ECO:0000256" key="4">
    <source>
        <dbReference type="ARBA" id="ARBA00022475"/>
    </source>
</evidence>
<dbReference type="InterPro" id="IPR004638">
    <property type="entry name" value="EmrB-like"/>
</dbReference>
<comment type="caution">
    <text evidence="10">The sequence shown here is derived from an EMBL/GenBank/DDBJ whole genome shotgun (WGS) entry which is preliminary data.</text>
</comment>
<feature type="transmembrane region" description="Helical" evidence="8">
    <location>
        <begin position="164"/>
        <end position="185"/>
    </location>
</feature>
<feature type="transmembrane region" description="Helical" evidence="8">
    <location>
        <begin position="102"/>
        <end position="124"/>
    </location>
</feature>
<dbReference type="NCBIfam" id="TIGR00711">
    <property type="entry name" value="efflux_EmrB"/>
    <property type="match status" value="1"/>
</dbReference>
<dbReference type="InterPro" id="IPR011701">
    <property type="entry name" value="MFS"/>
</dbReference>
<dbReference type="InterPro" id="IPR005829">
    <property type="entry name" value="Sugar_transporter_CS"/>
</dbReference>
<evidence type="ECO:0000256" key="8">
    <source>
        <dbReference type="SAM" id="Phobius"/>
    </source>
</evidence>